<sequence>MEEGNLDCLMNDLLATLHGPEAADGSLFVPPPLSSDGQCPAAVSPHLINADGSWALGDEHYQSMHGGDIMTAETNGLALEAEDYWGSFRYQWFDGDDLQVGGGGVDEQSQDPDSLLLDGNGNSSSSGANQVAVVDSSAGGSNALLSEQITQQVGADSPPAAFVVCQVQAGTNHPWRLDEVGADDSPPAAPATGPNRAPPEPDDDVFAAFCEDKAFCEEKMPSMMDMTMTLADMVGIAQECGNNDEAARRVWSIEEHQELLHRLHWYAKHDKVAYGCLAISPYLPKKTAMDIALRYRWLQNKEKRAKQAELVEKDSAVVMVKKGKGTKGAKKSNNMYPLSKEALDSKSTRELLRDSCIFMQQIEENIKTGELSDDTADYFYYVKTNIDAIGKRLAKRPHDGWNWKAQSVVVREKKKQGTHPPFELNLARDYKSAICSHSFISLLAMTNLQRTAWIRDPDNMNVDKLKKMAGAVRTGGKGSVRRKKKAVHKTTTTDDKRLQSTLKRIGVNTIPGIEEVNIFKDDVVIQFQNPKVQASIPANTWVVSGVPQTKSLQDLLPTIINQLGPDNLDNLRRLAEQFQKQVPGAEAGASAAVQDDDDVPELVPGETFEEATEEKKEPEPEEKKES</sequence>
<evidence type="ECO:0000313" key="6">
    <source>
        <dbReference type="Proteomes" id="UP000095767"/>
    </source>
</evidence>
<comment type="similarity">
    <text evidence="1 2">Belongs to the NAC-beta family.</text>
</comment>
<feature type="region of interest" description="Disordered" evidence="3">
    <location>
        <begin position="176"/>
        <end position="203"/>
    </location>
</feature>
<dbReference type="STRING" id="888268.A0A1E5V366"/>
<reference evidence="5 6" key="1">
    <citation type="submission" date="2016-09" db="EMBL/GenBank/DDBJ databases">
        <title>The draft genome of Dichanthelium oligosanthes: A C3 panicoid grass species.</title>
        <authorList>
            <person name="Studer A.J."/>
            <person name="Schnable J.C."/>
            <person name="Brutnell T.P."/>
        </authorList>
    </citation>
    <scope>NUCLEOTIDE SEQUENCE [LARGE SCALE GENOMIC DNA]</scope>
    <source>
        <strain evidence="6">cv. Kellogg 1175</strain>
        <tissue evidence="5">Leaf</tissue>
    </source>
</reference>
<organism evidence="5 6">
    <name type="scientific">Dichanthelium oligosanthes</name>
    <dbReference type="NCBI Taxonomy" id="888268"/>
    <lineage>
        <taxon>Eukaryota</taxon>
        <taxon>Viridiplantae</taxon>
        <taxon>Streptophyta</taxon>
        <taxon>Embryophyta</taxon>
        <taxon>Tracheophyta</taxon>
        <taxon>Spermatophyta</taxon>
        <taxon>Magnoliopsida</taxon>
        <taxon>Liliopsida</taxon>
        <taxon>Poales</taxon>
        <taxon>Poaceae</taxon>
        <taxon>PACMAD clade</taxon>
        <taxon>Panicoideae</taxon>
        <taxon>Panicodae</taxon>
        <taxon>Paniceae</taxon>
        <taxon>Dichantheliinae</taxon>
        <taxon>Dichanthelium</taxon>
    </lineage>
</organism>
<evidence type="ECO:0000313" key="5">
    <source>
        <dbReference type="EMBL" id="OEL19445.1"/>
    </source>
</evidence>
<comment type="subunit">
    <text evidence="2">Part of the nascent polypeptide-associated complex (NAC).</text>
</comment>
<dbReference type="EMBL" id="LWDX02053561">
    <property type="protein sequence ID" value="OEL19445.1"/>
    <property type="molecule type" value="Genomic_DNA"/>
</dbReference>
<dbReference type="AlphaFoldDB" id="A0A1E5V366"/>
<dbReference type="Proteomes" id="UP000095767">
    <property type="component" value="Unassembled WGS sequence"/>
</dbReference>
<comment type="caution">
    <text evidence="5">The sequence shown here is derived from an EMBL/GenBank/DDBJ whole genome shotgun (WGS) entry which is preliminary data.</text>
</comment>
<feature type="compositionally biased region" description="Low complexity" evidence="3">
    <location>
        <begin position="113"/>
        <end position="127"/>
    </location>
</feature>
<dbReference type="PANTHER" id="PTHR10351">
    <property type="entry name" value="TRANSCRIPTION FACTOR BTF3 FAMILY MEMBER"/>
    <property type="match status" value="1"/>
</dbReference>
<evidence type="ECO:0000256" key="2">
    <source>
        <dbReference type="RuleBase" id="RU361272"/>
    </source>
</evidence>
<proteinExistence type="inferred from homology"/>
<dbReference type="Pfam" id="PF01849">
    <property type="entry name" value="NAC"/>
    <property type="match status" value="1"/>
</dbReference>
<dbReference type="Gene3D" id="2.20.70.30">
    <property type="entry name" value="Nascent polypeptide-associated complex domain"/>
    <property type="match status" value="1"/>
</dbReference>
<evidence type="ECO:0000256" key="3">
    <source>
        <dbReference type="SAM" id="MobiDB-lite"/>
    </source>
</evidence>
<dbReference type="InterPro" id="IPR039370">
    <property type="entry name" value="BTF3"/>
</dbReference>
<accession>A0A1E5V366</accession>
<keyword evidence="6" id="KW-1185">Reference proteome</keyword>
<keyword evidence="2" id="KW-0805">Transcription regulation</keyword>
<evidence type="ECO:0000259" key="4">
    <source>
        <dbReference type="PROSITE" id="PS51151"/>
    </source>
</evidence>
<dbReference type="CDD" id="cd22055">
    <property type="entry name" value="NAC_BTF3"/>
    <property type="match status" value="1"/>
</dbReference>
<evidence type="ECO:0000256" key="1">
    <source>
        <dbReference type="ARBA" id="ARBA00005296"/>
    </source>
</evidence>
<protein>
    <recommendedName>
        <fullName evidence="2">Nascent polypeptide-associated complex subunit beta</fullName>
    </recommendedName>
</protein>
<gene>
    <name evidence="5" type="ORF">BAE44_0019539</name>
</gene>
<feature type="compositionally biased region" description="Basic and acidic residues" evidence="3">
    <location>
        <begin position="613"/>
        <end position="626"/>
    </location>
</feature>
<dbReference type="PROSITE" id="PS51151">
    <property type="entry name" value="NAC_AB"/>
    <property type="match status" value="1"/>
</dbReference>
<dbReference type="SMART" id="SM01407">
    <property type="entry name" value="NAC"/>
    <property type="match status" value="1"/>
</dbReference>
<dbReference type="OrthoDB" id="8033832at2759"/>
<feature type="region of interest" description="Disordered" evidence="3">
    <location>
        <begin position="582"/>
        <end position="626"/>
    </location>
</feature>
<name>A0A1E5V366_9POAL</name>
<keyword evidence="2" id="KW-0804">Transcription</keyword>
<feature type="region of interest" description="Disordered" evidence="3">
    <location>
        <begin position="101"/>
        <end position="128"/>
    </location>
</feature>
<feature type="domain" description="NAC-A/B" evidence="4">
    <location>
        <begin position="492"/>
        <end position="556"/>
    </location>
</feature>
<dbReference type="FunFam" id="2.20.70.30:FF:000001">
    <property type="entry name" value="Transcription factor BTF3 homolog"/>
    <property type="match status" value="1"/>
</dbReference>
<dbReference type="InterPro" id="IPR002715">
    <property type="entry name" value="Nas_poly-pep-assoc_cplx_dom"/>
</dbReference>
<dbReference type="InterPro" id="IPR038187">
    <property type="entry name" value="NAC_A/B_dom_sf"/>
</dbReference>